<dbReference type="InterPro" id="IPR050091">
    <property type="entry name" value="PKS_NRPS_Biosynth_Enz"/>
</dbReference>
<dbReference type="Gene3D" id="1.10.1200.10">
    <property type="entry name" value="ACP-like"/>
    <property type="match status" value="1"/>
</dbReference>
<evidence type="ECO:0000256" key="8">
    <source>
        <dbReference type="PROSITE-ProRule" id="PRU10072"/>
    </source>
</evidence>
<dbReference type="InterPro" id="IPR006162">
    <property type="entry name" value="Ppantetheine_attach_site"/>
</dbReference>
<evidence type="ECO:0000259" key="9">
    <source>
        <dbReference type="PROSITE" id="PS50075"/>
    </source>
</evidence>
<keyword evidence="4" id="KW-0808">Transferase</keyword>
<dbReference type="Pfam" id="PF18369">
    <property type="entry name" value="PKS_DE"/>
    <property type="match status" value="1"/>
</dbReference>
<evidence type="ECO:0000256" key="7">
    <source>
        <dbReference type="ARBA" id="ARBA00023315"/>
    </source>
</evidence>
<dbReference type="PROSITE" id="PS00606">
    <property type="entry name" value="KS3_1"/>
    <property type="match status" value="1"/>
</dbReference>
<dbReference type="EMBL" id="CP073721">
    <property type="protein sequence ID" value="UWZ39277.1"/>
    <property type="molecule type" value="Genomic_DNA"/>
</dbReference>
<keyword evidence="6" id="KW-0511">Multifunctional enzyme</keyword>
<dbReference type="CDD" id="cd08952">
    <property type="entry name" value="KR_1_SDR_x"/>
    <property type="match status" value="1"/>
</dbReference>
<dbReference type="InterPro" id="IPR014043">
    <property type="entry name" value="Acyl_transferase_dom"/>
</dbReference>
<dbReference type="SMART" id="SM01294">
    <property type="entry name" value="PKS_PP_betabranch"/>
    <property type="match status" value="1"/>
</dbReference>
<dbReference type="SMART" id="SM00823">
    <property type="entry name" value="PKS_PP"/>
    <property type="match status" value="1"/>
</dbReference>
<protein>
    <submittedName>
        <fullName evidence="11">SDR family NAD(P)-dependent oxidoreductase</fullName>
    </submittedName>
</protein>
<dbReference type="InterPro" id="IPR009081">
    <property type="entry name" value="PP-bd_ACP"/>
</dbReference>
<evidence type="ECO:0000256" key="5">
    <source>
        <dbReference type="ARBA" id="ARBA00023194"/>
    </source>
</evidence>
<dbReference type="Pfam" id="PF00109">
    <property type="entry name" value="ketoacyl-synt"/>
    <property type="match status" value="1"/>
</dbReference>
<keyword evidence="5" id="KW-0045">Antibiotic biosynthesis</keyword>
<dbReference type="Pfam" id="PF08990">
    <property type="entry name" value="Docking"/>
    <property type="match status" value="1"/>
</dbReference>
<dbReference type="Gene3D" id="3.40.47.10">
    <property type="match status" value="1"/>
</dbReference>
<dbReference type="Pfam" id="PF00698">
    <property type="entry name" value="Acyl_transf_1"/>
    <property type="match status" value="1"/>
</dbReference>
<dbReference type="SMART" id="SM00825">
    <property type="entry name" value="PKS_KS"/>
    <property type="match status" value="1"/>
</dbReference>
<sequence length="1615" mass="169241">MADNEAKLLDYLKRVTADLRRAQRRVRDAESTAREPIAIVGMACRLPGGVNSPEDLWDLVAQGRDAITALPEDRGWDLDAIYHPDPEHPGTAYVRAGGFVQDAGEFDAAFFGIGPAEALGMAPQQRLALETSWEAIERAGIDPQSLRSAPVGVFLGCDGFDYCLSDAEVPEGTAGYFTIGNAASVTSGRVSYTLGLEGPALTIATACSSSLVAIHAACESLRRGESTLALAGAVHVMSSPAALIGFSEMRALAPDGRSKAFSAKADGMTLAEGAGILLLERLSDARRHGRRVLAVIRGSAVNQDGASNGLTAPSGPAQQRVIRQALANARLSASDVDAVEAHGTGTTLGDPIEAQALLATYGQDRPGDAPLWLGSVKSNIGHTQMTAGVAGVIKMVLALRHETLPASLHLDEPSTHVDWSAGAVSLLAQARAWPRGDRPRRAGVSSFGFSGTNAHLIVEEAPAAEPAPAPAGQAGPVPWVLSARSAAALRAQAGRLRELADRGPSAAEVGWSLITTRPAFEHRAVILGQDPYAALPALARGEAHPDVVTGQAHPAGPGPVLVFPGQGSQWAGMGARLLEDSPVFAARINDCEQALSPYVDWSLTDMLRGDGTELTRVDVVQPALWAIMVSLAAVWQHHGVTPAAVIGHSQGEIAAACVAGALTLDDAAKVVALRSKALRQLAGHGAMASLLVGEAEARQLTRPAGDVAVGAVNSPAATVICGPPEQVAAVVAAAQDKGVRARLIDVDYASHGPQIDQITAELTTVLAGIVPTAATVPFYSTVTGGRTDTTTLDTAYWIRNLRQPVRFADTVDALLNAGHQVFIEVSPHPVLTPAVAECAERTGAAATTIGTLRRDHDDQAQLTRALAHAYGTGLHIDWTRWFPADPPPRTVDLPTYPFQRQRYWVDRATPAAGAGRAPDEAEARLWRAIEDGDIGTLTDLLGLDGQDAVAAVGPALPALSAWRHNHREQSALASYRYEVAWKSVQVPAPAVPSGPWLLLMPQALCDGPTVDAAVDALAAHGATVVRAVVDAPRATRETLTALLAGTEPVGVLSLLGLDETPHPEFPAVPAGLSATLALVQAMTDTNTTTPLWCLTQGAVATTNAEPLPHPTQAQIWGLGRVAALEHPKLWGGLIDLPLHIDHQTAARVAAVLSPGLAEDQTAVRSTGVFARRMRHAPPATTGEWHPTGTTLITGGTGGIGARLARWLASNGAPHLLLLSRRGPEAPGVDKLTQELKALGSQVTVIACDVADRPRLEQALGQIPADKPLSTIFHAAGVLNYLPITKLTSAELDNVLRPKSHAAAHLHELARHHPVTTFLLFSSGAATWGSGQQSAYAAANHYLDALAHHRHHDHQPATSLAWGLWGDAGMVADEAATAFLARFGVHPIQPDLAIRGLHQAIAAGTTALTIASIDWARFIPTFTAARTSPLLADLPENSRSAAADKAAVAPLVAELAGATAAQRNQILLRHVQTQAAATLGLPSPATVPAHKPFQELGFDSLTAVQLRNQLNASTGLHLPTTVVFDRPTPQELADYLHTRLEGHGTPTEGTILAELAKWAAASASGQVDAAARRRIAVRMRSLATSWSDGPAANGRDLETATADDMFALISEEFGKS</sequence>
<dbReference type="NCBIfam" id="NF045894">
    <property type="entry name" value="PKS_plus_SDR"/>
    <property type="match status" value="1"/>
</dbReference>
<dbReference type="InterPro" id="IPR036736">
    <property type="entry name" value="ACP-like_sf"/>
</dbReference>
<dbReference type="PANTHER" id="PTHR43775:SF51">
    <property type="entry name" value="INACTIVE PHENOLPHTHIOCEROL SYNTHESIS POLYKETIDE SYNTHASE TYPE I PKS1-RELATED"/>
    <property type="match status" value="1"/>
</dbReference>
<dbReference type="PROSITE" id="PS00012">
    <property type="entry name" value="PHOSPHOPANTETHEINE"/>
    <property type="match status" value="1"/>
</dbReference>
<dbReference type="InterPro" id="IPR016036">
    <property type="entry name" value="Malonyl_transacylase_ACP-bd"/>
</dbReference>
<dbReference type="InterPro" id="IPR041618">
    <property type="entry name" value="PKS_DE"/>
</dbReference>
<dbReference type="SUPFAM" id="SSF55048">
    <property type="entry name" value="Probable ACP-binding domain of malonyl-CoA ACP transacylase"/>
    <property type="match status" value="1"/>
</dbReference>
<dbReference type="Gene3D" id="3.30.70.3290">
    <property type="match status" value="1"/>
</dbReference>
<dbReference type="SUPFAM" id="SSF51735">
    <property type="entry name" value="NAD(P)-binding Rossmann-fold domains"/>
    <property type="match status" value="2"/>
</dbReference>
<dbReference type="Proteomes" id="UP001058271">
    <property type="component" value="Chromosome"/>
</dbReference>
<dbReference type="InterPro" id="IPR020806">
    <property type="entry name" value="PKS_PP-bd"/>
</dbReference>
<evidence type="ECO:0000313" key="12">
    <source>
        <dbReference type="Proteomes" id="UP001058271"/>
    </source>
</evidence>
<accession>A0ABY5ZCY4</accession>
<dbReference type="SUPFAM" id="SSF52151">
    <property type="entry name" value="FabD/lysophospholipase-like"/>
    <property type="match status" value="1"/>
</dbReference>
<dbReference type="SUPFAM" id="SSF53901">
    <property type="entry name" value="Thiolase-like"/>
    <property type="match status" value="1"/>
</dbReference>
<dbReference type="PANTHER" id="PTHR43775">
    <property type="entry name" value="FATTY ACID SYNTHASE"/>
    <property type="match status" value="1"/>
</dbReference>
<evidence type="ECO:0000256" key="2">
    <source>
        <dbReference type="ARBA" id="ARBA00022450"/>
    </source>
</evidence>
<dbReference type="InterPro" id="IPR015083">
    <property type="entry name" value="NorB/c/GfsB-D-like_docking"/>
</dbReference>
<evidence type="ECO:0000313" key="11">
    <source>
        <dbReference type="EMBL" id="UWZ39277.1"/>
    </source>
</evidence>
<dbReference type="InterPro" id="IPR013968">
    <property type="entry name" value="PKS_KR"/>
</dbReference>
<dbReference type="SMART" id="SM00827">
    <property type="entry name" value="PKS_AT"/>
    <property type="match status" value="1"/>
</dbReference>
<dbReference type="InterPro" id="IPR001227">
    <property type="entry name" value="Ac_transferase_dom_sf"/>
</dbReference>
<evidence type="ECO:0000259" key="10">
    <source>
        <dbReference type="PROSITE" id="PS52004"/>
    </source>
</evidence>
<dbReference type="Gene3D" id="3.40.366.10">
    <property type="entry name" value="Malonyl-Coenzyme A Acyl Carrier Protein, domain 2"/>
    <property type="match status" value="1"/>
</dbReference>
<feature type="domain" description="Ketosynthase family 3 (KS3)" evidence="10">
    <location>
        <begin position="34"/>
        <end position="460"/>
    </location>
</feature>
<organism evidence="11 12">
    <name type="scientific">Dactylosporangium roseum</name>
    <dbReference type="NCBI Taxonomy" id="47989"/>
    <lineage>
        <taxon>Bacteria</taxon>
        <taxon>Bacillati</taxon>
        <taxon>Actinomycetota</taxon>
        <taxon>Actinomycetes</taxon>
        <taxon>Micromonosporales</taxon>
        <taxon>Micromonosporaceae</taxon>
        <taxon>Dactylosporangium</taxon>
    </lineage>
</organism>
<comment type="cofactor">
    <cofactor evidence="1">
        <name>pantetheine 4'-phosphate</name>
        <dbReference type="ChEBI" id="CHEBI:47942"/>
    </cofactor>
</comment>
<dbReference type="InterPro" id="IPR036291">
    <property type="entry name" value="NAD(P)-bd_dom_sf"/>
</dbReference>
<dbReference type="PROSITE" id="PS52004">
    <property type="entry name" value="KS3_2"/>
    <property type="match status" value="1"/>
</dbReference>
<feature type="active site" description="Proton acceptor" evidence="8">
    <location>
        <position position="530"/>
    </location>
</feature>
<dbReference type="Pfam" id="PF08659">
    <property type="entry name" value="KR"/>
    <property type="match status" value="1"/>
</dbReference>
<dbReference type="InterPro" id="IPR057326">
    <property type="entry name" value="KR_dom"/>
</dbReference>
<dbReference type="Pfam" id="PF02801">
    <property type="entry name" value="Ketoacyl-synt_C"/>
    <property type="match status" value="1"/>
</dbReference>
<proteinExistence type="predicted"/>
<dbReference type="Pfam" id="PF00550">
    <property type="entry name" value="PP-binding"/>
    <property type="match status" value="1"/>
</dbReference>
<dbReference type="InterPro" id="IPR018085">
    <property type="entry name" value="Ura-DNA_Glyclase_AS"/>
</dbReference>
<name>A0ABY5ZCY4_9ACTN</name>
<keyword evidence="12" id="KW-1185">Reference proteome</keyword>
<dbReference type="Gene3D" id="6.10.140.1830">
    <property type="match status" value="1"/>
</dbReference>
<evidence type="ECO:0000256" key="1">
    <source>
        <dbReference type="ARBA" id="ARBA00001957"/>
    </source>
</evidence>
<evidence type="ECO:0000256" key="3">
    <source>
        <dbReference type="ARBA" id="ARBA00022553"/>
    </source>
</evidence>
<dbReference type="InterPro" id="IPR014030">
    <property type="entry name" value="Ketoacyl_synth_N"/>
</dbReference>
<dbReference type="InterPro" id="IPR018201">
    <property type="entry name" value="Ketoacyl_synth_AS"/>
</dbReference>
<dbReference type="InterPro" id="IPR016035">
    <property type="entry name" value="Acyl_Trfase/lysoPLipase"/>
</dbReference>
<keyword evidence="3" id="KW-0597">Phosphoprotein</keyword>
<dbReference type="PROSITE" id="PS50075">
    <property type="entry name" value="CARRIER"/>
    <property type="match status" value="1"/>
</dbReference>
<feature type="domain" description="Carrier" evidence="9">
    <location>
        <begin position="1464"/>
        <end position="1539"/>
    </location>
</feature>
<gene>
    <name evidence="11" type="ORF">Drose_14185</name>
</gene>
<keyword evidence="7" id="KW-0012">Acyltransferase</keyword>
<dbReference type="InterPro" id="IPR032821">
    <property type="entry name" value="PKS_assoc"/>
</dbReference>
<dbReference type="InterPro" id="IPR020841">
    <property type="entry name" value="PKS_Beta-ketoAc_synthase_dom"/>
</dbReference>
<dbReference type="SUPFAM" id="SSF47336">
    <property type="entry name" value="ACP-like"/>
    <property type="match status" value="1"/>
</dbReference>
<keyword evidence="2" id="KW-0596">Phosphopantetheine</keyword>
<reference evidence="11" key="1">
    <citation type="submission" date="2021-04" db="EMBL/GenBank/DDBJ databases">
        <title>Biosynthetic gene clusters of Dactylosporangioum roseum.</title>
        <authorList>
            <person name="Hartkoorn R.C."/>
            <person name="Beaudoing E."/>
            <person name="Hot D."/>
            <person name="Moureu S."/>
        </authorList>
    </citation>
    <scope>NUCLEOTIDE SEQUENCE</scope>
    <source>
        <strain evidence="11">NRRL B-16295</strain>
    </source>
</reference>
<evidence type="ECO:0000256" key="6">
    <source>
        <dbReference type="ARBA" id="ARBA00023268"/>
    </source>
</evidence>
<dbReference type="Gene3D" id="3.40.50.720">
    <property type="entry name" value="NAD(P)-binding Rossmann-like Domain"/>
    <property type="match status" value="1"/>
</dbReference>
<dbReference type="CDD" id="cd00833">
    <property type="entry name" value="PKS"/>
    <property type="match status" value="1"/>
</dbReference>
<dbReference type="InterPro" id="IPR014031">
    <property type="entry name" value="Ketoacyl_synth_C"/>
</dbReference>
<dbReference type="SMART" id="SM00822">
    <property type="entry name" value="PKS_KR"/>
    <property type="match status" value="1"/>
</dbReference>
<dbReference type="InterPro" id="IPR016039">
    <property type="entry name" value="Thiolase-like"/>
</dbReference>
<dbReference type="RefSeq" id="WP_260728677.1">
    <property type="nucleotide sequence ID" value="NZ_CP073721.1"/>
</dbReference>
<dbReference type="Pfam" id="PF16197">
    <property type="entry name" value="KAsynt_C_assoc"/>
    <property type="match status" value="1"/>
</dbReference>
<dbReference type="PROSITE" id="PS00130">
    <property type="entry name" value="U_DNA_GLYCOSYLASE"/>
    <property type="match status" value="1"/>
</dbReference>
<evidence type="ECO:0000256" key="4">
    <source>
        <dbReference type="ARBA" id="ARBA00022679"/>
    </source>
</evidence>